<sequence length="125" mass="13433">MPPTNFGYLRRSANTRPVNTRSGEKTKVKSLPAVKPDTFSNAFAKRFRVVPTGRVVSYETNVPGFKPAPIFSVAASIQPKSGTPCSSTNSGTTTTTASDLETASWVSVVAIKLPFFTTLLKCSCR</sequence>
<evidence type="ECO:0000313" key="2">
    <source>
        <dbReference type="EMBL" id="CAB4559347.1"/>
    </source>
</evidence>
<reference evidence="2" key="1">
    <citation type="submission" date="2020-05" db="EMBL/GenBank/DDBJ databases">
        <authorList>
            <person name="Chiriac C."/>
            <person name="Salcher M."/>
            <person name="Ghai R."/>
            <person name="Kavagutti S V."/>
        </authorList>
    </citation>
    <scope>NUCLEOTIDE SEQUENCE</scope>
</reference>
<dbReference type="EMBL" id="CAEZSY010000129">
    <property type="protein sequence ID" value="CAB4559347.1"/>
    <property type="molecule type" value="Genomic_DNA"/>
</dbReference>
<accession>A0A6J6D6B8</accession>
<evidence type="ECO:0000256" key="1">
    <source>
        <dbReference type="SAM" id="MobiDB-lite"/>
    </source>
</evidence>
<feature type="region of interest" description="Disordered" evidence="1">
    <location>
        <begin position="1"/>
        <end position="27"/>
    </location>
</feature>
<proteinExistence type="predicted"/>
<name>A0A6J6D6B8_9ZZZZ</name>
<gene>
    <name evidence="2" type="ORF">UFOPK1509_00801</name>
</gene>
<dbReference type="AlphaFoldDB" id="A0A6J6D6B8"/>
<organism evidence="2">
    <name type="scientific">freshwater metagenome</name>
    <dbReference type="NCBI Taxonomy" id="449393"/>
    <lineage>
        <taxon>unclassified sequences</taxon>
        <taxon>metagenomes</taxon>
        <taxon>ecological metagenomes</taxon>
    </lineage>
</organism>
<feature type="compositionally biased region" description="Polar residues" evidence="1">
    <location>
        <begin position="12"/>
        <end position="21"/>
    </location>
</feature>
<protein>
    <submittedName>
        <fullName evidence="2">Unannotated protein</fullName>
    </submittedName>
</protein>